<feature type="region of interest" description="Disordered" evidence="1">
    <location>
        <begin position="57"/>
        <end position="79"/>
    </location>
</feature>
<organism evidence="2 3">
    <name type="scientific">Portunus trituberculatus</name>
    <name type="common">Swimming crab</name>
    <name type="synonym">Neptunus trituberculatus</name>
    <dbReference type="NCBI Taxonomy" id="210409"/>
    <lineage>
        <taxon>Eukaryota</taxon>
        <taxon>Metazoa</taxon>
        <taxon>Ecdysozoa</taxon>
        <taxon>Arthropoda</taxon>
        <taxon>Crustacea</taxon>
        <taxon>Multicrustacea</taxon>
        <taxon>Malacostraca</taxon>
        <taxon>Eumalacostraca</taxon>
        <taxon>Eucarida</taxon>
        <taxon>Decapoda</taxon>
        <taxon>Pleocyemata</taxon>
        <taxon>Brachyura</taxon>
        <taxon>Eubrachyura</taxon>
        <taxon>Portunoidea</taxon>
        <taxon>Portunidae</taxon>
        <taxon>Portuninae</taxon>
        <taxon>Portunus</taxon>
    </lineage>
</organism>
<protein>
    <submittedName>
        <fullName evidence="2">Uncharacterized protein</fullName>
    </submittedName>
</protein>
<dbReference type="AlphaFoldDB" id="A0A5B7JAD9"/>
<accession>A0A5B7JAD9</accession>
<name>A0A5B7JAD9_PORTR</name>
<dbReference type="Proteomes" id="UP000324222">
    <property type="component" value="Unassembled WGS sequence"/>
</dbReference>
<evidence type="ECO:0000313" key="3">
    <source>
        <dbReference type="Proteomes" id="UP000324222"/>
    </source>
</evidence>
<dbReference type="EMBL" id="VSRR010095734">
    <property type="protein sequence ID" value="MPC93690.1"/>
    <property type="molecule type" value="Genomic_DNA"/>
</dbReference>
<proteinExistence type="predicted"/>
<keyword evidence="3" id="KW-1185">Reference proteome</keyword>
<evidence type="ECO:0000313" key="2">
    <source>
        <dbReference type="EMBL" id="MPC93690.1"/>
    </source>
</evidence>
<reference evidence="2 3" key="1">
    <citation type="submission" date="2019-05" db="EMBL/GenBank/DDBJ databases">
        <title>Another draft genome of Portunus trituberculatus and its Hox gene families provides insights of decapod evolution.</title>
        <authorList>
            <person name="Jeong J.-H."/>
            <person name="Song I."/>
            <person name="Kim S."/>
            <person name="Choi T."/>
            <person name="Kim D."/>
            <person name="Ryu S."/>
            <person name="Kim W."/>
        </authorList>
    </citation>
    <scope>NUCLEOTIDE SEQUENCE [LARGE SCALE GENOMIC DNA]</scope>
    <source>
        <tissue evidence="2">Muscle</tissue>
    </source>
</reference>
<comment type="caution">
    <text evidence="2">The sequence shown here is derived from an EMBL/GenBank/DDBJ whole genome shotgun (WGS) entry which is preliminary data.</text>
</comment>
<feature type="region of interest" description="Disordered" evidence="1">
    <location>
        <begin position="1"/>
        <end position="20"/>
    </location>
</feature>
<evidence type="ECO:0000256" key="1">
    <source>
        <dbReference type="SAM" id="MobiDB-lite"/>
    </source>
</evidence>
<sequence>MVRVEDQGEGRGVGGVQRGFASTHHKQILMTLTPATEPLKSVLREEHDDNNPMSAILRAQQPGHNEAINPRNLAKKYTR</sequence>
<gene>
    <name evidence="2" type="ORF">E2C01_088829</name>
</gene>